<dbReference type="Gene3D" id="3.40.630.30">
    <property type="match status" value="1"/>
</dbReference>
<name>A0ABX6K5P9_SALCS</name>
<reference evidence="1 2" key="1">
    <citation type="submission" date="2020-03" db="EMBL/GenBank/DDBJ databases">
        <title>Genome mining reveals the biosynthetic pathways of PHA and ectoines of the halophilic strain Salinivibrio costicola M318 isolated from fermented shrimp paste.</title>
        <authorList>
            <person name="Doan T.V."/>
            <person name="Tran L.T."/>
            <person name="Trieu T.A."/>
            <person name="Nguyen Q.V."/>
            <person name="Quach T.N."/>
            <person name="Phi T.Q."/>
            <person name="Kumar S."/>
        </authorList>
    </citation>
    <scope>NUCLEOTIDE SEQUENCE [LARGE SCALE GENOMIC DNA]</scope>
    <source>
        <strain evidence="1 2">M318</strain>
    </source>
</reference>
<keyword evidence="2" id="KW-1185">Reference proteome</keyword>
<organism evidence="1 2">
    <name type="scientific">Salinivibrio costicola</name>
    <name type="common">Vibrio costicola</name>
    <dbReference type="NCBI Taxonomy" id="51367"/>
    <lineage>
        <taxon>Bacteria</taxon>
        <taxon>Pseudomonadati</taxon>
        <taxon>Pseudomonadota</taxon>
        <taxon>Gammaproteobacteria</taxon>
        <taxon>Vibrionales</taxon>
        <taxon>Vibrionaceae</taxon>
        <taxon>Salinivibrio</taxon>
    </lineage>
</organism>
<evidence type="ECO:0000313" key="2">
    <source>
        <dbReference type="Proteomes" id="UP000501408"/>
    </source>
</evidence>
<dbReference type="RefSeq" id="WP_167314798.1">
    <property type="nucleotide sequence ID" value="NZ_CP050266.1"/>
</dbReference>
<protein>
    <recommendedName>
        <fullName evidence="3">N-acetyltransferase domain-containing protein</fullName>
    </recommendedName>
</protein>
<evidence type="ECO:0008006" key="3">
    <source>
        <dbReference type="Google" id="ProtNLM"/>
    </source>
</evidence>
<proteinExistence type="predicted"/>
<accession>A0ABX6K5P9</accession>
<dbReference type="EMBL" id="CP050266">
    <property type="protein sequence ID" value="QIR06862.1"/>
    <property type="molecule type" value="Genomic_DNA"/>
</dbReference>
<gene>
    <name evidence="1" type="ORF">HBA18_11070</name>
</gene>
<evidence type="ECO:0000313" key="1">
    <source>
        <dbReference type="EMBL" id="QIR06862.1"/>
    </source>
</evidence>
<sequence length="133" mass="14784">MLIRSEAPADLVRLDQWWRDTLANPQQADQLQQWREQGLITLSLVATDDMGSTLGHIAVVDAQAEDNAQLIAVWFSPDPELIAPLLDEAESVLFELGYCQLKIAPSPQAANAEFAPISTDKHWWYKQLAAATV</sequence>
<dbReference type="Proteomes" id="UP000501408">
    <property type="component" value="Chromosome 1"/>
</dbReference>